<sequence length="120" mass="13618">TYTGEATHPTLSGKQKADYDMFFLLTLTANVIGKTAEKDWRVNDGVVSVVSSQHPYNQAWVEATDEIQKGVWQVMPVQEGWDHLDFIGLDTNDTSRSQDELKNFWHSIAEDLVKSEETTK</sequence>
<reference evidence="10 11" key="1">
    <citation type="journal article" date="2018" name="Vet. Microbiol.">
        <title>Clonal diversity and geographic distribution of methicillin-resistant Staphylococcus pseudintermedius from Australian animals: Discovery of novel sequence types.</title>
        <authorList>
            <person name="Worthing K.A."/>
            <person name="Abraham S."/>
            <person name="Coombs G.W."/>
            <person name="Pang S."/>
            <person name="Saputra S."/>
            <person name="Jordan D."/>
            <person name="Trott D.J."/>
            <person name="Norris J.M."/>
        </authorList>
    </citation>
    <scope>NUCLEOTIDE SEQUENCE [LARGE SCALE GENOMIC DNA]</scope>
    <source>
        <strain evidence="10 11">ST71 3</strain>
    </source>
</reference>
<keyword evidence="4" id="KW-0964">Secreted</keyword>
<evidence type="ECO:0000256" key="6">
    <source>
        <dbReference type="ARBA" id="ARBA00022801"/>
    </source>
</evidence>
<dbReference type="InterPro" id="IPR029058">
    <property type="entry name" value="AB_hydrolase_fold"/>
</dbReference>
<dbReference type="PANTHER" id="PTHR34043">
    <property type="entry name" value="ALPHA/BETA-HYDROLASES SUPERFAMILY PROTEIN"/>
    <property type="match status" value="1"/>
</dbReference>
<dbReference type="RefSeq" id="WP_423831007.1">
    <property type="nucleotide sequence ID" value="NZ_QEIP01000072.1"/>
</dbReference>
<evidence type="ECO:0000313" key="10">
    <source>
        <dbReference type="EMBL" id="PWZ95033.1"/>
    </source>
</evidence>
<proteinExistence type="predicted"/>
<evidence type="ECO:0000256" key="1">
    <source>
        <dbReference type="ARBA" id="ARBA00001024"/>
    </source>
</evidence>
<keyword evidence="5" id="KW-0732">Signal</keyword>
<evidence type="ECO:0000256" key="7">
    <source>
        <dbReference type="ARBA" id="ARBA00022963"/>
    </source>
</evidence>
<organism evidence="10 11">
    <name type="scientific">Staphylococcus pseudintermedius</name>
    <dbReference type="NCBI Taxonomy" id="283734"/>
    <lineage>
        <taxon>Bacteria</taxon>
        <taxon>Bacillati</taxon>
        <taxon>Bacillota</taxon>
        <taxon>Bacilli</taxon>
        <taxon>Bacillales</taxon>
        <taxon>Staphylococcaceae</taxon>
        <taxon>Staphylococcus</taxon>
        <taxon>Staphylococcus intermedius group</taxon>
    </lineage>
</organism>
<keyword evidence="7" id="KW-0442">Lipid degradation</keyword>
<feature type="non-terminal residue" evidence="10">
    <location>
        <position position="1"/>
    </location>
</feature>
<dbReference type="EC" id="3.1.1.3" evidence="3"/>
<protein>
    <recommendedName>
        <fullName evidence="3">triacylglycerol lipase</fullName>
        <ecNumber evidence="3">3.1.1.3</ecNumber>
    </recommendedName>
</protein>
<evidence type="ECO:0000256" key="8">
    <source>
        <dbReference type="ARBA" id="ARBA00023098"/>
    </source>
</evidence>
<dbReference type="EMBL" id="QEIV01001825">
    <property type="protein sequence ID" value="PWZ95033.1"/>
    <property type="molecule type" value="Genomic_DNA"/>
</dbReference>
<dbReference type="Gene3D" id="3.40.50.1820">
    <property type="entry name" value="alpha/beta hydrolase"/>
    <property type="match status" value="1"/>
</dbReference>
<evidence type="ECO:0000256" key="2">
    <source>
        <dbReference type="ARBA" id="ARBA00004613"/>
    </source>
</evidence>
<comment type="catalytic activity">
    <reaction evidence="1">
        <text>a triacylglycerol + H2O = a diacylglycerol + a fatty acid + H(+)</text>
        <dbReference type="Rhea" id="RHEA:12044"/>
        <dbReference type="ChEBI" id="CHEBI:15377"/>
        <dbReference type="ChEBI" id="CHEBI:15378"/>
        <dbReference type="ChEBI" id="CHEBI:17855"/>
        <dbReference type="ChEBI" id="CHEBI:18035"/>
        <dbReference type="ChEBI" id="CHEBI:28868"/>
        <dbReference type="EC" id="3.1.1.3"/>
    </reaction>
</comment>
<evidence type="ECO:0000256" key="5">
    <source>
        <dbReference type="ARBA" id="ARBA00022729"/>
    </source>
</evidence>
<dbReference type="GO" id="GO:0016042">
    <property type="term" value="P:lipid catabolic process"/>
    <property type="evidence" value="ECO:0007669"/>
    <property type="project" value="UniProtKB-KW"/>
</dbReference>
<dbReference type="InterPro" id="IPR056304">
    <property type="entry name" value="Lip-like_C"/>
</dbReference>
<feature type="domain" description="Lipase-like C-terminal" evidence="9">
    <location>
        <begin position="1"/>
        <end position="119"/>
    </location>
</feature>
<evidence type="ECO:0000259" key="9">
    <source>
        <dbReference type="Pfam" id="PF24708"/>
    </source>
</evidence>
<evidence type="ECO:0000256" key="4">
    <source>
        <dbReference type="ARBA" id="ARBA00022525"/>
    </source>
</evidence>
<keyword evidence="8" id="KW-0443">Lipid metabolism</keyword>
<dbReference type="GO" id="GO:0004806">
    <property type="term" value="F:triacylglycerol lipase activity"/>
    <property type="evidence" value="ECO:0007669"/>
    <property type="project" value="UniProtKB-EC"/>
</dbReference>
<dbReference type="Proteomes" id="UP000246351">
    <property type="component" value="Unassembled WGS sequence"/>
</dbReference>
<dbReference type="AlphaFoldDB" id="A0A317Z647"/>
<comment type="subcellular location">
    <subcellularLocation>
        <location evidence="2">Secreted</location>
    </subcellularLocation>
</comment>
<name>A0A317Z647_STAPS</name>
<gene>
    <name evidence="10" type="ORF">DD924_16225</name>
</gene>
<keyword evidence="6" id="KW-0378">Hydrolase</keyword>
<evidence type="ECO:0000256" key="3">
    <source>
        <dbReference type="ARBA" id="ARBA00013279"/>
    </source>
</evidence>
<evidence type="ECO:0000313" key="11">
    <source>
        <dbReference type="Proteomes" id="UP000246351"/>
    </source>
</evidence>
<dbReference type="PANTHER" id="PTHR34043:SF3">
    <property type="entry name" value="ALPHA_BETA-HYDROLASES SUPERFAMILY PROTEIN"/>
    <property type="match status" value="1"/>
</dbReference>
<dbReference type="GO" id="GO:0005576">
    <property type="term" value="C:extracellular region"/>
    <property type="evidence" value="ECO:0007669"/>
    <property type="project" value="UniProtKB-SubCell"/>
</dbReference>
<comment type="caution">
    <text evidence="10">The sequence shown here is derived from an EMBL/GenBank/DDBJ whole genome shotgun (WGS) entry which is preliminary data.</text>
</comment>
<dbReference type="Pfam" id="PF24708">
    <property type="entry name" value="Lip_C"/>
    <property type="match status" value="1"/>
</dbReference>
<accession>A0A317Z647</accession>